<dbReference type="InterPro" id="IPR010982">
    <property type="entry name" value="Lambda_DNA-bd_dom_sf"/>
</dbReference>
<organism evidence="3 4">
    <name type="scientific">Rheinheimera riviphila</name>
    <dbReference type="NCBI Taxonomy" id="1834037"/>
    <lineage>
        <taxon>Bacteria</taxon>
        <taxon>Pseudomonadati</taxon>
        <taxon>Pseudomonadota</taxon>
        <taxon>Gammaproteobacteria</taxon>
        <taxon>Chromatiales</taxon>
        <taxon>Chromatiaceae</taxon>
        <taxon>Rheinheimera</taxon>
    </lineage>
</organism>
<feature type="domain" description="HTH cro/C1-type" evidence="2">
    <location>
        <begin position="14"/>
        <end position="65"/>
    </location>
</feature>
<dbReference type="SUPFAM" id="SSF47413">
    <property type="entry name" value="lambda repressor-like DNA-binding domains"/>
    <property type="match status" value="1"/>
</dbReference>
<sequence>MNANDVAELIGQRVRQYRLNQDLSQEALAQLASISLKAVKNAEGGKSTLSTYSALMLALGRIDYLLAAFPDDGISPVQLLHSSTQQKKRASGKTTAVISSKQELDW</sequence>
<evidence type="ECO:0000256" key="1">
    <source>
        <dbReference type="SAM" id="MobiDB-lite"/>
    </source>
</evidence>
<evidence type="ECO:0000313" key="4">
    <source>
        <dbReference type="Proteomes" id="UP000283077"/>
    </source>
</evidence>
<dbReference type="PROSITE" id="PS50943">
    <property type="entry name" value="HTH_CROC1"/>
    <property type="match status" value="1"/>
</dbReference>
<gene>
    <name evidence="3" type="ORF">EOE67_09555</name>
</gene>
<protein>
    <submittedName>
        <fullName evidence="3">XRE family transcriptional regulator</fullName>
    </submittedName>
</protein>
<dbReference type="GO" id="GO:0003677">
    <property type="term" value="F:DNA binding"/>
    <property type="evidence" value="ECO:0007669"/>
    <property type="project" value="InterPro"/>
</dbReference>
<dbReference type="EMBL" id="SACS01000008">
    <property type="protein sequence ID" value="RVU37706.1"/>
    <property type="molecule type" value="Genomic_DNA"/>
</dbReference>
<reference evidence="3 4" key="1">
    <citation type="submission" date="2019-01" db="EMBL/GenBank/DDBJ databases">
        <authorList>
            <person name="Chen W.-M."/>
        </authorList>
    </citation>
    <scope>NUCLEOTIDE SEQUENCE [LARGE SCALE GENOMIC DNA]</scope>
    <source>
        <strain evidence="3 4">KYPC3</strain>
    </source>
</reference>
<dbReference type="RefSeq" id="WP_127698860.1">
    <property type="nucleotide sequence ID" value="NZ_SACS01000008.1"/>
</dbReference>
<feature type="region of interest" description="Disordered" evidence="1">
    <location>
        <begin position="81"/>
        <end position="106"/>
    </location>
</feature>
<accession>A0A437QT86</accession>
<dbReference type="OrthoDB" id="5593110at2"/>
<proteinExistence type="predicted"/>
<dbReference type="InterPro" id="IPR001387">
    <property type="entry name" value="Cro/C1-type_HTH"/>
</dbReference>
<comment type="caution">
    <text evidence="3">The sequence shown here is derived from an EMBL/GenBank/DDBJ whole genome shotgun (WGS) entry which is preliminary data.</text>
</comment>
<dbReference type="AlphaFoldDB" id="A0A437QT86"/>
<dbReference type="Proteomes" id="UP000283077">
    <property type="component" value="Unassembled WGS sequence"/>
</dbReference>
<evidence type="ECO:0000313" key="3">
    <source>
        <dbReference type="EMBL" id="RVU37706.1"/>
    </source>
</evidence>
<dbReference type="SMART" id="SM00530">
    <property type="entry name" value="HTH_XRE"/>
    <property type="match status" value="1"/>
</dbReference>
<dbReference type="CDD" id="cd00093">
    <property type="entry name" value="HTH_XRE"/>
    <property type="match status" value="1"/>
</dbReference>
<dbReference type="Gene3D" id="1.10.260.40">
    <property type="entry name" value="lambda repressor-like DNA-binding domains"/>
    <property type="match status" value="1"/>
</dbReference>
<feature type="compositionally biased region" description="Polar residues" evidence="1">
    <location>
        <begin position="92"/>
        <end position="106"/>
    </location>
</feature>
<evidence type="ECO:0000259" key="2">
    <source>
        <dbReference type="PROSITE" id="PS50943"/>
    </source>
</evidence>
<name>A0A437QT86_9GAMM</name>
<keyword evidence="4" id="KW-1185">Reference proteome</keyword>